<evidence type="ECO:0000313" key="2">
    <source>
        <dbReference type="EMBL" id="ROU03354.1"/>
    </source>
</evidence>
<proteinExistence type="predicted"/>
<dbReference type="OrthoDB" id="7522752at2"/>
<dbReference type="RefSeq" id="WP_123640889.1">
    <property type="nucleotide sequence ID" value="NZ_ML119082.1"/>
</dbReference>
<dbReference type="EMBL" id="RDRB01000002">
    <property type="protein sequence ID" value="ROU03354.1"/>
    <property type="molecule type" value="Genomic_DNA"/>
</dbReference>
<evidence type="ECO:0000313" key="3">
    <source>
        <dbReference type="Proteomes" id="UP000268016"/>
    </source>
</evidence>
<dbReference type="Gene3D" id="3.40.50.410">
    <property type="entry name" value="von Willebrand factor, type A domain"/>
    <property type="match status" value="1"/>
</dbReference>
<dbReference type="AlphaFoldDB" id="A0A3N2R7C6"/>
<evidence type="ECO:0000259" key="1">
    <source>
        <dbReference type="Pfam" id="PF13400"/>
    </source>
</evidence>
<dbReference type="InterPro" id="IPR036465">
    <property type="entry name" value="vWFA_dom_sf"/>
</dbReference>
<organism evidence="2 3">
    <name type="scientific">Histidinibacterium lentulum</name>
    <dbReference type="NCBI Taxonomy" id="2480588"/>
    <lineage>
        <taxon>Bacteria</taxon>
        <taxon>Pseudomonadati</taxon>
        <taxon>Pseudomonadota</taxon>
        <taxon>Alphaproteobacteria</taxon>
        <taxon>Rhodobacterales</taxon>
        <taxon>Paracoccaceae</taxon>
        <taxon>Histidinibacterium</taxon>
    </lineage>
</organism>
<keyword evidence="3" id="KW-1185">Reference proteome</keyword>
<dbReference type="CDD" id="cd00198">
    <property type="entry name" value="vWFA"/>
    <property type="match status" value="1"/>
</dbReference>
<reference evidence="2 3" key="1">
    <citation type="submission" date="2018-10" db="EMBL/GenBank/DDBJ databases">
        <title>Histidinibacterium lentulum gen. nov., sp. nov., a marine bacterium from the culture broth of Picochlorum sp. 122.</title>
        <authorList>
            <person name="Wang G."/>
        </authorList>
    </citation>
    <scope>NUCLEOTIDE SEQUENCE [LARGE SCALE GENOMIC DNA]</scope>
    <source>
        <strain evidence="2 3">B17</strain>
    </source>
</reference>
<dbReference type="SUPFAM" id="SSF53300">
    <property type="entry name" value="vWA-like"/>
    <property type="match status" value="1"/>
</dbReference>
<name>A0A3N2R7C6_9RHOB</name>
<comment type="caution">
    <text evidence="2">The sequence shown here is derived from an EMBL/GenBank/DDBJ whole genome shotgun (WGS) entry which is preliminary data.</text>
</comment>
<dbReference type="InterPro" id="IPR028087">
    <property type="entry name" value="Tad_N"/>
</dbReference>
<dbReference type="Proteomes" id="UP000268016">
    <property type="component" value="Unassembled WGS sequence"/>
</dbReference>
<gene>
    <name evidence="2" type="ORF">EAT49_03330</name>
</gene>
<protein>
    <recommendedName>
        <fullName evidence="1">Putative Flp pilus-assembly TadG-like N-terminal domain-containing protein</fullName>
    </recommendedName>
</protein>
<dbReference type="Pfam" id="PF13400">
    <property type="entry name" value="Tad"/>
    <property type="match status" value="1"/>
</dbReference>
<feature type="domain" description="Putative Flp pilus-assembly TadG-like N-terminal" evidence="1">
    <location>
        <begin position="22"/>
        <end position="67"/>
    </location>
</feature>
<accession>A0A3N2R7C6</accession>
<sequence>MAVRMRSMSVGAVAGFRSREDGGFAIFSLFLFIAMMAVTGMAVDLMRLETQRTRLQATLDRAALAAADLDQTLDPRAVAEDYLDRAGLSHQLLSVAVEEGLNFRTVTLEGKVDMGGPFFNILNTANMIQPASATATERVDNLEISLVVDISASMGGSKLTELKNAATAFVNTIFAKAEWGDVTISLVPYSTQVALPAEMADLYAGFNRIHGYTSCVDFNASDFTTTAISPAANNPLRQSQHFDPFATWGELDSSNERLFVCPEGSQAEILPYADNAAALLTAISQLEIESNTSIDIGMKWGAAMLDPSFGPVLDGLIAEGTVDAGFSDRPFAFDDDEAIKVIVLMTDGENTTEFRVDDSLRGMSNIYRENNGEIWVHATEHRRNGTDGDNNHHERWFNSKRERYGWSNFWRYTWHFSQSWNLGYDDIPREFTRLSWAEVFDFTSLYYNAWYYQYAREWNANDFWRHRDWAYQNVSGSEKDSRLAAICNASKAQGIIIYAVGFEVSNHAANVMGQCASSPAHFFRVAGAELTQAFNAIARNITDLRLTQ</sequence>